<evidence type="ECO:0000256" key="7">
    <source>
        <dbReference type="ARBA" id="ARBA00023237"/>
    </source>
</evidence>
<organism evidence="12 13">
    <name type="scientific">Sediminicola luteus</name>
    <dbReference type="NCBI Taxonomy" id="319238"/>
    <lineage>
        <taxon>Bacteria</taxon>
        <taxon>Pseudomonadati</taxon>
        <taxon>Bacteroidota</taxon>
        <taxon>Flavobacteriia</taxon>
        <taxon>Flavobacteriales</taxon>
        <taxon>Flavobacteriaceae</taxon>
        <taxon>Sediminicola</taxon>
    </lineage>
</organism>
<evidence type="ECO:0000256" key="6">
    <source>
        <dbReference type="ARBA" id="ARBA00023136"/>
    </source>
</evidence>
<dbReference type="InterPro" id="IPR039426">
    <property type="entry name" value="TonB-dep_rcpt-like"/>
</dbReference>
<protein>
    <submittedName>
        <fullName evidence="12">SusC/RagA family TonB-linked outer membrane protein</fullName>
    </submittedName>
</protein>
<dbReference type="InterPro" id="IPR000531">
    <property type="entry name" value="Beta-barrel_TonB"/>
</dbReference>
<dbReference type="Gene3D" id="2.60.40.1120">
    <property type="entry name" value="Carboxypeptidase-like, regulatory domain"/>
    <property type="match status" value="1"/>
</dbReference>
<evidence type="ECO:0000256" key="9">
    <source>
        <dbReference type="RuleBase" id="RU003357"/>
    </source>
</evidence>
<comment type="subcellular location">
    <subcellularLocation>
        <location evidence="1 8">Cell outer membrane</location>
        <topology evidence="1 8">Multi-pass membrane protein</topology>
    </subcellularLocation>
</comment>
<keyword evidence="4 8" id="KW-0812">Transmembrane</keyword>
<evidence type="ECO:0000313" key="12">
    <source>
        <dbReference type="EMBL" id="PCE62551.1"/>
    </source>
</evidence>
<dbReference type="OrthoDB" id="9768177at2"/>
<feature type="domain" description="TonB-dependent receptor-like beta-barrel" evidence="10">
    <location>
        <begin position="493"/>
        <end position="1104"/>
    </location>
</feature>
<dbReference type="PROSITE" id="PS52016">
    <property type="entry name" value="TONB_DEPENDENT_REC_3"/>
    <property type="match status" value="1"/>
</dbReference>
<evidence type="ECO:0000256" key="8">
    <source>
        <dbReference type="PROSITE-ProRule" id="PRU01360"/>
    </source>
</evidence>
<keyword evidence="2 8" id="KW-0813">Transport</keyword>
<feature type="domain" description="TonB-dependent receptor plug" evidence="11">
    <location>
        <begin position="229"/>
        <end position="333"/>
    </location>
</feature>
<evidence type="ECO:0000256" key="3">
    <source>
        <dbReference type="ARBA" id="ARBA00022452"/>
    </source>
</evidence>
<keyword evidence="13" id="KW-1185">Reference proteome</keyword>
<dbReference type="GO" id="GO:0009279">
    <property type="term" value="C:cell outer membrane"/>
    <property type="evidence" value="ECO:0007669"/>
    <property type="project" value="UniProtKB-SubCell"/>
</dbReference>
<dbReference type="InterPro" id="IPR008969">
    <property type="entry name" value="CarboxyPept-like_regulatory"/>
</dbReference>
<dbReference type="InterPro" id="IPR023996">
    <property type="entry name" value="TonB-dep_OMP_SusC/RagA"/>
</dbReference>
<reference evidence="12 13" key="1">
    <citation type="submission" date="2017-04" db="EMBL/GenBank/DDBJ databases">
        <title>A new member of the family Flavobacteriaceae isolated from ascidians.</title>
        <authorList>
            <person name="Chen L."/>
        </authorList>
    </citation>
    <scope>NUCLEOTIDE SEQUENCE [LARGE SCALE GENOMIC DNA]</scope>
    <source>
        <strain evidence="12 13">HQA918</strain>
    </source>
</reference>
<dbReference type="SUPFAM" id="SSF56935">
    <property type="entry name" value="Porins"/>
    <property type="match status" value="1"/>
</dbReference>
<keyword evidence="3 8" id="KW-1134">Transmembrane beta strand</keyword>
<dbReference type="InterPro" id="IPR037066">
    <property type="entry name" value="Plug_dom_sf"/>
</dbReference>
<evidence type="ECO:0000256" key="4">
    <source>
        <dbReference type="ARBA" id="ARBA00022692"/>
    </source>
</evidence>
<dbReference type="FunFam" id="2.170.130.10:FF:000008">
    <property type="entry name" value="SusC/RagA family TonB-linked outer membrane protein"/>
    <property type="match status" value="1"/>
</dbReference>
<dbReference type="Proteomes" id="UP000219559">
    <property type="component" value="Unassembled WGS sequence"/>
</dbReference>
<dbReference type="Pfam" id="PF13715">
    <property type="entry name" value="CarbopepD_reg_2"/>
    <property type="match status" value="1"/>
</dbReference>
<evidence type="ECO:0000259" key="11">
    <source>
        <dbReference type="Pfam" id="PF07715"/>
    </source>
</evidence>
<dbReference type="InterPro" id="IPR023997">
    <property type="entry name" value="TonB-dep_OMP_SusC/RagA_CS"/>
</dbReference>
<dbReference type="Gene3D" id="2.40.170.20">
    <property type="entry name" value="TonB-dependent receptor, beta-barrel domain"/>
    <property type="match status" value="1"/>
</dbReference>
<name>A0A2A4G290_9FLAO</name>
<dbReference type="AlphaFoldDB" id="A0A2A4G290"/>
<dbReference type="Pfam" id="PF07715">
    <property type="entry name" value="Plug"/>
    <property type="match status" value="1"/>
</dbReference>
<keyword evidence="7 8" id="KW-0998">Cell outer membrane</keyword>
<keyword evidence="5 9" id="KW-0798">TonB box</keyword>
<keyword evidence="6 8" id="KW-0472">Membrane</keyword>
<comment type="similarity">
    <text evidence="8 9">Belongs to the TonB-dependent receptor family.</text>
</comment>
<sequence>MKTKISGGFATPLRKILLIAMRTLILLLCVTAFGFAPKTGFSQNSWIDIPEDKTVTVEEVFDLIKEQTQHSFFYKSDLFDNAPKVSLKKGKIKADALLQKSLSFGNFKYSFNGNGAIILERQAPKKEMPKMAFQQTISGTVTDTDGVPLPGASVNVKGNESVGTQTDFDGNYELQVSGTNVVLVFRYLGYISQEINVSGSGNSVINAQLAEDAQGLDEVVVVGYGTQKRSDVTGAISSVKNEELNKVVVTNATDALQGRVSGVTVTSSSGSPGTVSDVVIRGFGSFGNNQPLYIIDGVQADPYYLDPNDIESMEVLKDAASGAIYGTRAANGVIIITTKKGKKGMPKVEINSSISLNSARETMDLLDADGYVAVHREMYENAGAELPTYLTDTPNVNTDWIDATHRDGQLNLLNVRVSGASDNINYSIGGNYADEEGILIGSGFTKKGINANLGITKNKLKVAANLIYSETDREPYKFSLRETYFISPLIPIYDDTKPSGFGYRDGDIPDHRNPVGEDFYLENHSETKYFLGSVNVSYEIIDGLTAAANLAYSVSDRFTRQFHKPFRVRDVEDNDQRQFAYLLEYDNEFQRVNQEYTLRYNFDINEQHDFELLAGYQRIREPYRWNNSQAEGYKIEREVNDDGDIVETKVPAEILDENFKTLNAFNDGTYSSEGTNAEYSLVSQFGRVNYSFKDTYLFQASVRRDGSSKFGSNNQYGVFPSFALGWKLTNETFLDNADWLDFLKLRFSWGQAGNDSALGYYDYVALISQGKSQGNGGYVFGSPQTSQQGSIARDLQNDDLQWETNTSANFGVDFAAFGNKLSGAINYYNSTTDDLLITKVVSPAAGVNDPVVNVGEFQNKGFEFELGYTNKDNAIGYSAFATFTTINSEVTKLSNADQTLYGIGLLFGSDHFVNQTKIGYEPGAYFLPVADGIFQSQAEIDAHNVDGNPIQPEAAPGDIRFVDQNGDGVINSDDEVYQGSAIPDFEYSLNLSADYKNFDLNVFLQGVGGTKIYNGNDFRLMSMDTGRNFRTNALNAWTIDNPNTNVPRAVLGDPNRNNRASTRFLEDGDYLRIKTISLGYSIPDAILDKTGINRLRLYVTGQNLFTFTDYSGLDPEVGASISGQNQSILSRGIDRNLYPKTKSFIFGLQLAF</sequence>
<dbReference type="EMBL" id="NBWU01000008">
    <property type="protein sequence ID" value="PCE62551.1"/>
    <property type="molecule type" value="Genomic_DNA"/>
</dbReference>
<evidence type="ECO:0000313" key="13">
    <source>
        <dbReference type="Proteomes" id="UP000219559"/>
    </source>
</evidence>
<accession>A0A2A4G290</accession>
<evidence type="ECO:0000256" key="5">
    <source>
        <dbReference type="ARBA" id="ARBA00023077"/>
    </source>
</evidence>
<proteinExistence type="inferred from homology"/>
<comment type="caution">
    <text evidence="12">The sequence shown here is derived from an EMBL/GenBank/DDBJ whole genome shotgun (WGS) entry which is preliminary data.</text>
</comment>
<dbReference type="Gene3D" id="2.170.130.10">
    <property type="entry name" value="TonB-dependent receptor, plug domain"/>
    <property type="match status" value="1"/>
</dbReference>
<evidence type="ECO:0000256" key="1">
    <source>
        <dbReference type="ARBA" id="ARBA00004571"/>
    </source>
</evidence>
<dbReference type="SUPFAM" id="SSF49464">
    <property type="entry name" value="Carboxypeptidase regulatory domain-like"/>
    <property type="match status" value="1"/>
</dbReference>
<dbReference type="NCBIfam" id="TIGR04056">
    <property type="entry name" value="OMP_RagA_SusC"/>
    <property type="match status" value="1"/>
</dbReference>
<dbReference type="InterPro" id="IPR036942">
    <property type="entry name" value="Beta-barrel_TonB_sf"/>
</dbReference>
<evidence type="ECO:0000256" key="2">
    <source>
        <dbReference type="ARBA" id="ARBA00022448"/>
    </source>
</evidence>
<evidence type="ECO:0000259" key="10">
    <source>
        <dbReference type="Pfam" id="PF00593"/>
    </source>
</evidence>
<dbReference type="InterPro" id="IPR012910">
    <property type="entry name" value="Plug_dom"/>
</dbReference>
<gene>
    <name evidence="12" type="ORF">B7P33_18105</name>
</gene>
<dbReference type="NCBIfam" id="TIGR04057">
    <property type="entry name" value="SusC_RagA_signa"/>
    <property type="match status" value="1"/>
</dbReference>
<dbReference type="Pfam" id="PF00593">
    <property type="entry name" value="TonB_dep_Rec_b-barrel"/>
    <property type="match status" value="1"/>
</dbReference>